<dbReference type="Proteomes" id="UP001367676">
    <property type="component" value="Unassembled WGS sequence"/>
</dbReference>
<sequence length="226" mass="26155">MCRCDGRGKGEKVGAYAFIKKNDLYFQDKIRTTDNILKKKGNDGKPYLFAARIPNTKENPSKIPGLINQISKTICLREDCWDNLYLSKEVHAIVLLTIGGVKMTKLTVNVDFIINQFIYQLIEEEDRKLPIYKKIKFNLLEEKVCDNDTDEYFCTKEETTEEKVPEEDDLNLIYLISDLKKRSWAEDSKQYTAFSFEGKIYEFKRTPFGTQQSSQAFIKALQVVAA</sequence>
<dbReference type="AlphaFoldDB" id="A0AAN9TTY2"/>
<dbReference type="SUPFAM" id="SSF56672">
    <property type="entry name" value="DNA/RNA polymerases"/>
    <property type="match status" value="1"/>
</dbReference>
<dbReference type="InterPro" id="IPR043502">
    <property type="entry name" value="DNA/RNA_pol_sf"/>
</dbReference>
<proteinExistence type="predicted"/>
<dbReference type="GO" id="GO:0071897">
    <property type="term" value="P:DNA biosynthetic process"/>
    <property type="evidence" value="ECO:0007669"/>
    <property type="project" value="UniProtKB-ARBA"/>
</dbReference>
<gene>
    <name evidence="1" type="ORF">V9T40_006008</name>
</gene>
<name>A0AAN9TTY2_9HEMI</name>
<evidence type="ECO:0000313" key="2">
    <source>
        <dbReference type="Proteomes" id="UP001367676"/>
    </source>
</evidence>
<accession>A0AAN9TTY2</accession>
<protein>
    <submittedName>
        <fullName evidence="1">Uncharacterized protein</fullName>
    </submittedName>
</protein>
<reference evidence="1 2" key="1">
    <citation type="submission" date="2024-03" db="EMBL/GenBank/DDBJ databases">
        <title>Adaptation during the transition from Ophiocordyceps entomopathogen to insect associate is accompanied by gene loss and intensified selection.</title>
        <authorList>
            <person name="Ward C.M."/>
            <person name="Onetto C.A."/>
            <person name="Borneman A.R."/>
        </authorList>
    </citation>
    <scope>NUCLEOTIDE SEQUENCE [LARGE SCALE GENOMIC DNA]</scope>
    <source>
        <strain evidence="1">AWRI1</strain>
        <tissue evidence="1">Single Adult Female</tissue>
    </source>
</reference>
<evidence type="ECO:0000313" key="1">
    <source>
        <dbReference type="EMBL" id="KAK7604822.1"/>
    </source>
</evidence>
<dbReference type="EMBL" id="JBBCAQ010000003">
    <property type="protein sequence ID" value="KAK7604822.1"/>
    <property type="molecule type" value="Genomic_DNA"/>
</dbReference>
<keyword evidence="2" id="KW-1185">Reference proteome</keyword>
<comment type="caution">
    <text evidence="1">The sequence shown here is derived from an EMBL/GenBank/DDBJ whole genome shotgun (WGS) entry which is preliminary data.</text>
</comment>
<organism evidence="1 2">
    <name type="scientific">Parthenolecanium corni</name>
    <dbReference type="NCBI Taxonomy" id="536013"/>
    <lineage>
        <taxon>Eukaryota</taxon>
        <taxon>Metazoa</taxon>
        <taxon>Ecdysozoa</taxon>
        <taxon>Arthropoda</taxon>
        <taxon>Hexapoda</taxon>
        <taxon>Insecta</taxon>
        <taxon>Pterygota</taxon>
        <taxon>Neoptera</taxon>
        <taxon>Paraneoptera</taxon>
        <taxon>Hemiptera</taxon>
        <taxon>Sternorrhyncha</taxon>
        <taxon>Coccoidea</taxon>
        <taxon>Coccidae</taxon>
        <taxon>Parthenolecanium</taxon>
    </lineage>
</organism>